<dbReference type="AlphaFoldDB" id="M1XU23"/>
<dbReference type="OrthoDB" id="267121at2157"/>
<evidence type="ECO:0000313" key="2">
    <source>
        <dbReference type="EMBL" id="CCQ38009.1"/>
    </source>
</evidence>
<keyword evidence="3" id="KW-1185">Reference proteome</keyword>
<dbReference type="GeneID" id="14652133"/>
<dbReference type="Proteomes" id="UP000011867">
    <property type="component" value="Chromosome"/>
</dbReference>
<dbReference type="EMBL" id="HF582854">
    <property type="protein sequence ID" value="CCQ38009.1"/>
    <property type="molecule type" value="Genomic_DNA"/>
</dbReference>
<name>M1XU23_NATM8</name>
<dbReference type="RefSeq" id="WP_015410736.1">
    <property type="nucleotide sequence ID" value="NC_020388.1"/>
</dbReference>
<feature type="domain" description="DUF8054" evidence="1">
    <location>
        <begin position="2"/>
        <end position="170"/>
    </location>
</feature>
<reference evidence="2 3" key="1">
    <citation type="journal article" date="2013" name="Genome Announc.">
        <title>Genome of the haloarchaeon Natronomonas moolapensis, a neutrophilic member of a previously haloalkaliphilic genus.</title>
        <authorList>
            <person name="Dyall-Smith M.L."/>
            <person name="Pfeiffer F."/>
            <person name="Oberwinkler T."/>
            <person name="Klee K."/>
            <person name="Rampp M."/>
            <person name="Palm P."/>
            <person name="Gross K."/>
            <person name="Schuster S.C."/>
            <person name="Oesterhelt D."/>
        </authorList>
    </citation>
    <scope>NUCLEOTIDE SEQUENCE [LARGE SCALE GENOMIC DNA]</scope>
    <source>
        <strain evidence="3">DSM 18674 / JCM 14361 / 8.8.11</strain>
    </source>
</reference>
<evidence type="ECO:0000259" key="1">
    <source>
        <dbReference type="Pfam" id="PF26239"/>
    </source>
</evidence>
<dbReference type="InterPro" id="IPR058367">
    <property type="entry name" value="DUF8054"/>
</dbReference>
<gene>
    <name evidence="2" type="ordered locus">Nmlp_3897</name>
</gene>
<evidence type="ECO:0000313" key="3">
    <source>
        <dbReference type="Proteomes" id="UP000011867"/>
    </source>
</evidence>
<sequence>MIPDGELLRSRVVTALSPALEDALDRELDGYALVSPRDALLDSGDERGVITFESGVATLAYHTGTDRGGPPALADIGSPPYQFELYALEADALELPHRTETLRIPPGAAAERLAGDAELAARIREAAADGDDDRTEIDALEAFLENDAAVSDIRAAARENARERAEEWGFSEALGE</sequence>
<accession>M1XU23</accession>
<organism evidence="2 3">
    <name type="scientific">Natronomonas moolapensis (strain DSM 18674 / CECT 7526 / JCM 14361 / 8.8.11)</name>
    <dbReference type="NCBI Taxonomy" id="268739"/>
    <lineage>
        <taxon>Archaea</taxon>
        <taxon>Methanobacteriati</taxon>
        <taxon>Methanobacteriota</taxon>
        <taxon>Stenosarchaea group</taxon>
        <taxon>Halobacteria</taxon>
        <taxon>Halobacteriales</taxon>
        <taxon>Natronomonadaceae</taxon>
        <taxon>Natronomonas</taxon>
    </lineage>
</organism>
<proteinExistence type="predicted"/>
<dbReference type="KEGG" id="nmo:Nmlp_3897"/>
<protein>
    <recommendedName>
        <fullName evidence="1">DUF8054 domain-containing protein</fullName>
    </recommendedName>
</protein>
<dbReference type="Pfam" id="PF26239">
    <property type="entry name" value="DUF8054"/>
    <property type="match status" value="1"/>
</dbReference>
<dbReference type="eggNOG" id="arCOG06294">
    <property type="taxonomic scope" value="Archaea"/>
</dbReference>
<dbReference type="STRING" id="268739.Nmlp_3897"/>
<dbReference type="HOGENOM" id="CLU_098906_0_0_2"/>